<dbReference type="STRING" id="1279009.ADICEAN_02618"/>
<evidence type="ECO:0000256" key="1">
    <source>
        <dbReference type="SAM" id="SignalP"/>
    </source>
</evidence>
<dbReference type="AlphaFoldDB" id="M7N0K5"/>
<keyword evidence="3" id="KW-1185">Reference proteome</keyword>
<proteinExistence type="predicted"/>
<dbReference type="EMBL" id="AODQ01000067">
    <property type="protein sequence ID" value="EMR02223.1"/>
    <property type="molecule type" value="Genomic_DNA"/>
</dbReference>
<reference evidence="2 3" key="1">
    <citation type="journal article" date="2013" name="Genome Announc.">
        <title>Draft Genome Sequence of Cesiribacter andamanensis Strain AMV16T, Isolated from a Soil Sample from a Mud Volcano in the Andaman Islands, India.</title>
        <authorList>
            <person name="Shivaji S."/>
            <person name="Ara S."/>
            <person name="Begum Z."/>
            <person name="Srinivas T.N."/>
            <person name="Singh A."/>
            <person name="Kumar Pinnaka A."/>
        </authorList>
    </citation>
    <scope>NUCLEOTIDE SEQUENCE [LARGE SCALE GENOMIC DNA]</scope>
    <source>
        <strain evidence="2 3">AMV16</strain>
    </source>
</reference>
<keyword evidence="1" id="KW-0732">Signal</keyword>
<dbReference type="Pfam" id="PF13689">
    <property type="entry name" value="DUF4154"/>
    <property type="match status" value="1"/>
</dbReference>
<evidence type="ECO:0000313" key="2">
    <source>
        <dbReference type="EMBL" id="EMR02223.1"/>
    </source>
</evidence>
<feature type="chain" id="PRO_5004081559" description="DUF4154 domain-containing protein" evidence="1">
    <location>
        <begin position="24"/>
        <end position="173"/>
    </location>
</feature>
<comment type="caution">
    <text evidence="2">The sequence shown here is derived from an EMBL/GenBank/DDBJ whole genome shotgun (WGS) entry which is preliminary data.</text>
</comment>
<dbReference type="Proteomes" id="UP000011910">
    <property type="component" value="Unassembled WGS sequence"/>
</dbReference>
<organism evidence="2 3">
    <name type="scientific">Cesiribacter andamanensis AMV16</name>
    <dbReference type="NCBI Taxonomy" id="1279009"/>
    <lineage>
        <taxon>Bacteria</taxon>
        <taxon>Pseudomonadati</taxon>
        <taxon>Bacteroidota</taxon>
        <taxon>Cytophagia</taxon>
        <taxon>Cytophagales</taxon>
        <taxon>Cesiribacteraceae</taxon>
        <taxon>Cesiribacter</taxon>
    </lineage>
</organism>
<dbReference type="OrthoDB" id="1342147at2"/>
<dbReference type="RefSeq" id="WP_009196008.1">
    <property type="nucleotide sequence ID" value="NZ_AODQ01000067.1"/>
</dbReference>
<feature type="signal peptide" evidence="1">
    <location>
        <begin position="1"/>
        <end position="23"/>
    </location>
</feature>
<sequence length="173" mass="19038">MKKILLLGIALCLLPLGSLLAQAVNHKAHSVFLYNFVRYAEWPANAPDNEVIRFGVLGKSGVFDELDEVLKVKTVNGKKCLVERITDPSKVGFYHIIFVADGESGKLADLLAAIGSRPTLVVTERDNLVRKGAAISFMVSDDNKLQFQLNDQVLTSRNIQLAASLRSMAQPMR</sequence>
<accession>M7N0K5</accession>
<evidence type="ECO:0008006" key="4">
    <source>
        <dbReference type="Google" id="ProtNLM"/>
    </source>
</evidence>
<dbReference type="InterPro" id="IPR025293">
    <property type="entry name" value="YfiR/HmsC-like"/>
</dbReference>
<evidence type="ECO:0000313" key="3">
    <source>
        <dbReference type="Proteomes" id="UP000011910"/>
    </source>
</evidence>
<gene>
    <name evidence="2" type="ORF">ADICEAN_02618</name>
</gene>
<protein>
    <recommendedName>
        <fullName evidence="4">DUF4154 domain-containing protein</fullName>
    </recommendedName>
</protein>
<name>M7N0K5_9BACT</name>